<reference evidence="1" key="1">
    <citation type="submission" date="2022-07" db="EMBL/GenBank/DDBJ databases">
        <title>Genome Sequence of Phlebia brevispora.</title>
        <authorList>
            <person name="Buettner E."/>
        </authorList>
    </citation>
    <scope>NUCLEOTIDE SEQUENCE</scope>
    <source>
        <strain evidence="1">MPL23</strain>
    </source>
</reference>
<dbReference type="Proteomes" id="UP001148662">
    <property type="component" value="Unassembled WGS sequence"/>
</dbReference>
<comment type="caution">
    <text evidence="1">The sequence shown here is derived from an EMBL/GenBank/DDBJ whole genome shotgun (WGS) entry which is preliminary data.</text>
</comment>
<evidence type="ECO:0000313" key="2">
    <source>
        <dbReference type="Proteomes" id="UP001148662"/>
    </source>
</evidence>
<dbReference type="EMBL" id="JANHOG010000259">
    <property type="protein sequence ID" value="KAJ3556236.1"/>
    <property type="molecule type" value="Genomic_DNA"/>
</dbReference>
<name>A0ACC1T9P9_9APHY</name>
<evidence type="ECO:0000313" key="1">
    <source>
        <dbReference type="EMBL" id="KAJ3556236.1"/>
    </source>
</evidence>
<proteinExistence type="predicted"/>
<organism evidence="1 2">
    <name type="scientific">Phlebia brevispora</name>
    <dbReference type="NCBI Taxonomy" id="194682"/>
    <lineage>
        <taxon>Eukaryota</taxon>
        <taxon>Fungi</taxon>
        <taxon>Dikarya</taxon>
        <taxon>Basidiomycota</taxon>
        <taxon>Agaricomycotina</taxon>
        <taxon>Agaricomycetes</taxon>
        <taxon>Polyporales</taxon>
        <taxon>Meruliaceae</taxon>
        <taxon>Phlebia</taxon>
    </lineage>
</organism>
<accession>A0ACC1T9P9</accession>
<gene>
    <name evidence="1" type="ORF">NM688_g2138</name>
</gene>
<protein>
    <submittedName>
        <fullName evidence="1">Uncharacterized protein</fullName>
    </submittedName>
</protein>
<keyword evidence="2" id="KW-1185">Reference proteome</keyword>
<sequence length="236" mass="24564">MAYSRKAYAPTVGSSSWSFGPDCSKCNAKLDPTKVFNETWHDVSFCPPGDANVSQTATLVFNGSAIYVYCVIAPSSSGVRIAGSADMLFYIDEQIVGSFTRDTTGQTTFEYNVSVYVNTSIPPGLHTFALQNGRASGGTSLTLLGYMVYSTNDDLVQTVGNKTSSSSAPASSSLPSFSGISLPSTSSAGSPSSVSPSTAAVSLATTSPSHRRTIIIAVVFSIAGTVVLLVTALQIY</sequence>